<dbReference type="PANTHER" id="PTHR43739">
    <property type="entry name" value="XYLOGLUCANASE (EUROFUNG)"/>
    <property type="match status" value="1"/>
</dbReference>
<dbReference type="RefSeq" id="WP_117360678.1">
    <property type="nucleotide sequence ID" value="NZ_QURH01000928.1"/>
</dbReference>
<evidence type="ECO:0000313" key="2">
    <source>
        <dbReference type="Proteomes" id="UP000261811"/>
    </source>
</evidence>
<gene>
    <name evidence="1" type="ORF">DZF91_31320</name>
</gene>
<keyword evidence="2" id="KW-1185">Reference proteome</keyword>
<comment type="caution">
    <text evidence="1">The sequence shown here is derived from an EMBL/GenBank/DDBJ whole genome shotgun (WGS) entry which is preliminary data.</text>
</comment>
<dbReference type="Gene3D" id="2.130.10.10">
    <property type="entry name" value="YVTN repeat-like/Quinoprotein amine dehydrogenase"/>
    <property type="match status" value="1"/>
</dbReference>
<dbReference type="Proteomes" id="UP000261811">
    <property type="component" value="Unassembled WGS sequence"/>
</dbReference>
<dbReference type="PANTHER" id="PTHR43739:SF5">
    <property type="entry name" value="EXO-ALPHA-SIALIDASE"/>
    <property type="match status" value="1"/>
</dbReference>
<dbReference type="InterPro" id="IPR002860">
    <property type="entry name" value="BNR_rpt"/>
</dbReference>
<dbReference type="Pfam" id="PF02012">
    <property type="entry name" value="BNR"/>
    <property type="match status" value="1"/>
</dbReference>
<protein>
    <submittedName>
        <fullName evidence="1">Exo-alpha-sialidase</fullName>
    </submittedName>
</protein>
<dbReference type="CDD" id="cd15482">
    <property type="entry name" value="Sialidase_non-viral"/>
    <property type="match status" value="2"/>
</dbReference>
<dbReference type="OrthoDB" id="9764804at2"/>
<sequence>MVDHALVIGTRKGMVVARPRAGGDAWDADPLLFPTSPVPAVAADPRTGRLLAAVESPFWGVSIAVSDDLGRTWTEPAREAETAPVAFPEHTGAALRSIWQLRHSPTEPDVVYAGTEPAALFRSEDGGLTFRLVEGLWNHPHRPFWKPGAGGQCLHTVLPDPADPATVTVAISAAGVYRSTDGGTTWEPRNHGITAKFLPDPPPEYGQCVHKVDLHPSRPERMFLQHHGGVYRSDDAGAAWARVDAGLPADFGFPLVVHPHRPDTLYVLPLNADSDRSPAGHRYQVHRSDDAGESWRAFDKGLPEGPCHASVLRDAMCADTLDPAGIYFGTRDGCVYASRDDGETWTEVARHLPDVLCVRAVTR</sequence>
<dbReference type="EMBL" id="QURH01000928">
    <property type="protein sequence ID" value="RFU37736.1"/>
    <property type="molecule type" value="Genomic_DNA"/>
</dbReference>
<proteinExistence type="predicted"/>
<reference evidence="1 2" key="1">
    <citation type="submission" date="2018-08" db="EMBL/GenBank/DDBJ databases">
        <title>Actinomadura jelena sp. nov., a novel Actinomycete isolated from soil in Chad.</title>
        <authorList>
            <person name="Shi L."/>
        </authorList>
    </citation>
    <scope>NUCLEOTIDE SEQUENCE [LARGE SCALE GENOMIC DNA]</scope>
    <source>
        <strain evidence="1 2">NEAU-G17</strain>
    </source>
</reference>
<dbReference type="AlphaFoldDB" id="A0A372JD32"/>
<organism evidence="1 2">
    <name type="scientific">Actinomadura logoneensis</name>
    <dbReference type="NCBI Taxonomy" id="2293572"/>
    <lineage>
        <taxon>Bacteria</taxon>
        <taxon>Bacillati</taxon>
        <taxon>Actinomycetota</taxon>
        <taxon>Actinomycetes</taxon>
        <taxon>Streptosporangiales</taxon>
        <taxon>Thermomonosporaceae</taxon>
        <taxon>Actinomadura</taxon>
    </lineage>
</organism>
<dbReference type="InterPro" id="IPR015943">
    <property type="entry name" value="WD40/YVTN_repeat-like_dom_sf"/>
</dbReference>
<accession>A0A372JD32</accession>
<evidence type="ECO:0000313" key="1">
    <source>
        <dbReference type="EMBL" id="RFU37736.1"/>
    </source>
</evidence>
<dbReference type="SUPFAM" id="SSF110296">
    <property type="entry name" value="Oligoxyloglucan reducing end-specific cellobiohydrolase"/>
    <property type="match status" value="1"/>
</dbReference>
<name>A0A372JD32_9ACTN</name>
<dbReference type="GO" id="GO:0010411">
    <property type="term" value="P:xyloglucan metabolic process"/>
    <property type="evidence" value="ECO:0007669"/>
    <property type="project" value="TreeGrafter"/>
</dbReference>
<dbReference type="InterPro" id="IPR052025">
    <property type="entry name" value="Xyloglucanase_GH74"/>
</dbReference>